<feature type="transmembrane region" description="Helical" evidence="1">
    <location>
        <begin position="12"/>
        <end position="33"/>
    </location>
</feature>
<accession>A0A8S1GTK7</accession>
<feature type="transmembrane region" description="Helical" evidence="1">
    <location>
        <begin position="236"/>
        <end position="264"/>
    </location>
</feature>
<feature type="transmembrane region" description="Helical" evidence="1">
    <location>
        <begin position="90"/>
        <end position="109"/>
    </location>
</feature>
<feature type="transmembrane region" description="Helical" evidence="1">
    <location>
        <begin position="130"/>
        <end position="156"/>
    </location>
</feature>
<evidence type="ECO:0000313" key="2">
    <source>
        <dbReference type="EMBL" id="CAD6186805.1"/>
    </source>
</evidence>
<sequence length="334" mass="37711">MTVGIAVWIYRFNCYASCGFSMIINPLLLFAIVTEKATKNRIRTYNNVFIIMAISNIVMTVINTSFQPVFILAHRVIYIVFLGPCNELQVYYLVISFSVLTAIIVLKNVKVPVAYAFRYFLVLNKEELTLPSFLWFFAVVALFSIVSLGGTLLVFLSSTNMALINKASTQLTVNTFTGEHFGCLTIVISMKWWLMCLNLVMVLAFLALLIIDRIIVRHIRLVSIHDMSPAYTQTSAITNTLMITAIETIVLLTVPSCVFSVYLFMEIDTGVSSLPMTVGLSWLPILTSVTCFTHINSYWNKVHYVLVSWKRNVSKPQFQFTVTSTTDTMPSIAY</sequence>
<feature type="transmembrane region" description="Helical" evidence="1">
    <location>
        <begin position="192"/>
        <end position="215"/>
    </location>
</feature>
<feature type="transmembrane region" description="Helical" evidence="1">
    <location>
        <begin position="45"/>
        <end position="70"/>
    </location>
</feature>
<name>A0A8S1GTK7_9PELO</name>
<dbReference type="Proteomes" id="UP000835052">
    <property type="component" value="Unassembled WGS sequence"/>
</dbReference>
<keyword evidence="1" id="KW-1133">Transmembrane helix</keyword>
<keyword evidence="1" id="KW-0812">Transmembrane</keyword>
<evidence type="ECO:0000313" key="3">
    <source>
        <dbReference type="Proteomes" id="UP000835052"/>
    </source>
</evidence>
<protein>
    <submittedName>
        <fullName evidence="2">Uncharacterized protein</fullName>
    </submittedName>
</protein>
<dbReference type="AlphaFoldDB" id="A0A8S1GTK7"/>
<dbReference type="EMBL" id="CAJGYM010000005">
    <property type="protein sequence ID" value="CAD6186805.1"/>
    <property type="molecule type" value="Genomic_DNA"/>
</dbReference>
<dbReference type="InterPro" id="IPR019421">
    <property type="entry name" value="7TM_GPCR_serpentine_rcpt_Srd"/>
</dbReference>
<gene>
    <name evidence="2" type="ORF">CAUJ_LOCUS2724</name>
</gene>
<feature type="transmembrane region" description="Helical" evidence="1">
    <location>
        <begin position="276"/>
        <end position="295"/>
    </location>
</feature>
<keyword evidence="1" id="KW-0472">Membrane</keyword>
<reference evidence="2" key="1">
    <citation type="submission" date="2020-10" db="EMBL/GenBank/DDBJ databases">
        <authorList>
            <person name="Kikuchi T."/>
        </authorList>
    </citation>
    <scope>NUCLEOTIDE SEQUENCE</scope>
    <source>
        <strain evidence="2">NKZ352</strain>
    </source>
</reference>
<keyword evidence="3" id="KW-1185">Reference proteome</keyword>
<evidence type="ECO:0000256" key="1">
    <source>
        <dbReference type="SAM" id="Phobius"/>
    </source>
</evidence>
<dbReference type="Pfam" id="PF10317">
    <property type="entry name" value="7TM_GPCR_Srd"/>
    <property type="match status" value="1"/>
</dbReference>
<proteinExistence type="predicted"/>
<organism evidence="2 3">
    <name type="scientific">Caenorhabditis auriculariae</name>
    <dbReference type="NCBI Taxonomy" id="2777116"/>
    <lineage>
        <taxon>Eukaryota</taxon>
        <taxon>Metazoa</taxon>
        <taxon>Ecdysozoa</taxon>
        <taxon>Nematoda</taxon>
        <taxon>Chromadorea</taxon>
        <taxon>Rhabditida</taxon>
        <taxon>Rhabditina</taxon>
        <taxon>Rhabditomorpha</taxon>
        <taxon>Rhabditoidea</taxon>
        <taxon>Rhabditidae</taxon>
        <taxon>Peloderinae</taxon>
        <taxon>Caenorhabditis</taxon>
    </lineage>
</organism>
<comment type="caution">
    <text evidence="2">The sequence shown here is derived from an EMBL/GenBank/DDBJ whole genome shotgun (WGS) entry which is preliminary data.</text>
</comment>